<dbReference type="Pfam" id="PF11638">
    <property type="entry name" value="DnaA_N"/>
    <property type="match status" value="1"/>
</dbReference>
<evidence type="ECO:0000256" key="11">
    <source>
        <dbReference type="RuleBase" id="RU004227"/>
    </source>
</evidence>
<name>A0A8D4LLJ7_9PAST</name>
<keyword evidence="5 8" id="KW-0067">ATP-binding</keyword>
<evidence type="ECO:0000256" key="7">
    <source>
        <dbReference type="ARBA" id="ARBA00023125"/>
    </source>
</evidence>
<comment type="subunit">
    <text evidence="8">Oligomerizes as a right-handed, spiral filament on DNA at oriC.</text>
</comment>
<dbReference type="CDD" id="cd06571">
    <property type="entry name" value="Bac_DnaA_C"/>
    <property type="match status" value="1"/>
</dbReference>
<organism evidence="12 13">
    <name type="scientific">Mergibacter septicus</name>
    <dbReference type="NCBI Taxonomy" id="221402"/>
    <lineage>
        <taxon>Bacteria</taxon>
        <taxon>Pseudomonadati</taxon>
        <taxon>Pseudomonadota</taxon>
        <taxon>Gammaproteobacteria</taxon>
        <taxon>Pasteurellales</taxon>
        <taxon>Pasteurellaceae</taxon>
        <taxon>Mergibacter</taxon>
    </lineage>
</organism>
<dbReference type="InterPro" id="IPR013317">
    <property type="entry name" value="DnaA_dom"/>
</dbReference>
<evidence type="ECO:0000313" key="12">
    <source>
        <dbReference type="EMBL" id="QDJ13928.1"/>
    </source>
</evidence>
<evidence type="ECO:0000256" key="6">
    <source>
        <dbReference type="ARBA" id="ARBA00023121"/>
    </source>
</evidence>
<evidence type="ECO:0000256" key="8">
    <source>
        <dbReference type="HAMAP-Rule" id="MF_00377"/>
    </source>
</evidence>
<feature type="binding site" evidence="8">
    <location>
        <position position="163"/>
    </location>
    <ligand>
        <name>ATP</name>
        <dbReference type="ChEBI" id="CHEBI:30616"/>
    </ligand>
</feature>
<dbReference type="InterPro" id="IPR027417">
    <property type="entry name" value="P-loop_NTPase"/>
</dbReference>
<dbReference type="SUPFAM" id="SSF48295">
    <property type="entry name" value="TrpR-like"/>
    <property type="match status" value="1"/>
</dbReference>
<dbReference type="Gene3D" id="3.40.50.300">
    <property type="entry name" value="P-loop containing nucleotide triphosphate hydrolases"/>
    <property type="match status" value="1"/>
</dbReference>
<evidence type="ECO:0000256" key="2">
    <source>
        <dbReference type="ARBA" id="ARBA00022490"/>
    </source>
</evidence>
<comment type="function">
    <text evidence="8 10">Plays an essential role in the initiation and regulation of chromosomal replication. ATP-DnaA binds to the origin of replication (oriC) to initiate formation of the DNA replication initiation complex once per cell cycle. Binds the DnaA box (a 9 base pair repeat at the origin) and separates the double-stranded (ds)DNA. Forms a right-handed helical filament on oriC DNA; dsDNA binds to the exterior of the filament while single-stranded (ss)DNA is stabiized in the filament's interior. The ATP-DnaA-oriC complex binds and stabilizes one strand of the AT-rich DNA unwinding element (DUE), permitting loading of DNA polymerase. After initiation quickly degrades to an ADP-DnaA complex that is not apt for DNA replication. Binds acidic phospholipids.</text>
</comment>
<sequence>MEQQHNVSLLWQDCLTYFQDKISDETIRIYLRALQVSLENNVLILYAANQFTINLLQGNYLYEIEETVRHFSGNNELTVQFKLGLKPQVTQPSVNSTVSTEQLAATQPKTKYHSNLLPQYVFENFVKGNSNKLALDIAQQAASKPGDKNSNPLVIYGSSGLGKTHLLHAIGNELVRNNPHARVVYVYAEDFVNKYITSLRSGKIEEFKRFYRSADALLIDDIQFFGRSEGTQEEFFHTFNRLFENGRQIVLASDRYPKEIEKLEERLKSRLGWGLNISIKSPNLETRVAILMKKAEEHNFHLPEDVAFFIGKRLKTNVRELEGALNNVIAYGNLTGKEVTIDFVRDVLKDMLASQDKLVTIENIQKTVAEYYKIRVSDLKSKSRARSITRPRQIAMALAKELTNRSLPEIGKEFGDRDHTTVLHACRTIESLCKENNQIQEDFSNLIRTLSP</sequence>
<reference evidence="12" key="1">
    <citation type="submission" date="2017-06" db="EMBL/GenBank/DDBJ databases">
        <title>Genome sequencing of pathogenic and non-pathogenic strains within Bisgaard taxon 40.</title>
        <authorList>
            <person name="Ladner J.T."/>
            <person name="Lovett S.P."/>
            <person name="Koroleva G."/>
            <person name="Lorch J.M."/>
        </authorList>
    </citation>
    <scope>NUCLEOTIDE SEQUENCE</scope>
    <source>
        <strain evidence="12">27576-1-I1</strain>
    </source>
</reference>
<keyword evidence="3 8" id="KW-0235">DNA replication</keyword>
<feature type="binding site" evidence="8">
    <location>
        <position position="160"/>
    </location>
    <ligand>
        <name>ATP</name>
        <dbReference type="ChEBI" id="CHEBI:30616"/>
    </ligand>
</feature>
<evidence type="ECO:0000256" key="5">
    <source>
        <dbReference type="ARBA" id="ARBA00022840"/>
    </source>
</evidence>
<feature type="region of interest" description="Domain I, interacts with DnaA modulators" evidence="8">
    <location>
        <begin position="1"/>
        <end position="89"/>
    </location>
</feature>
<dbReference type="Gene3D" id="1.10.1750.10">
    <property type="match status" value="1"/>
</dbReference>
<comment type="subcellular location">
    <subcellularLocation>
        <location evidence="8">Cytoplasm</location>
    </subcellularLocation>
</comment>
<dbReference type="FunFam" id="1.10.8.60:FF:000003">
    <property type="entry name" value="Chromosomal replication initiator protein DnaA"/>
    <property type="match status" value="1"/>
</dbReference>
<dbReference type="InterPro" id="IPR020591">
    <property type="entry name" value="Chromosome_initiator_DnaA-like"/>
</dbReference>
<dbReference type="InterPro" id="IPR038454">
    <property type="entry name" value="DnaA_N_sf"/>
</dbReference>
<dbReference type="InterPro" id="IPR001957">
    <property type="entry name" value="Chromosome_initiator_DnaA"/>
</dbReference>
<dbReference type="FunFam" id="1.10.1750.10:FF:000001">
    <property type="entry name" value="Chromosomal replication initiator protein DnaA"/>
    <property type="match status" value="1"/>
</dbReference>
<keyword evidence="6 8" id="KW-0446">Lipid-binding</keyword>
<evidence type="ECO:0000256" key="4">
    <source>
        <dbReference type="ARBA" id="ARBA00022741"/>
    </source>
</evidence>
<keyword evidence="7 8" id="KW-0238">DNA-binding</keyword>
<dbReference type="GO" id="GO:0003688">
    <property type="term" value="F:DNA replication origin binding"/>
    <property type="evidence" value="ECO:0007669"/>
    <property type="project" value="UniProtKB-UniRule"/>
</dbReference>
<dbReference type="HAMAP" id="MF_00377">
    <property type="entry name" value="DnaA_bact"/>
    <property type="match status" value="1"/>
</dbReference>
<dbReference type="PANTHER" id="PTHR30050">
    <property type="entry name" value="CHROMOSOMAL REPLICATION INITIATOR PROTEIN DNAA"/>
    <property type="match status" value="1"/>
</dbReference>
<dbReference type="SUPFAM" id="SSF52540">
    <property type="entry name" value="P-loop containing nucleoside triphosphate hydrolases"/>
    <property type="match status" value="1"/>
</dbReference>
<dbReference type="GO" id="GO:0006275">
    <property type="term" value="P:regulation of DNA replication"/>
    <property type="evidence" value="ECO:0007669"/>
    <property type="project" value="UniProtKB-UniRule"/>
</dbReference>
<dbReference type="InterPro" id="IPR010921">
    <property type="entry name" value="Trp_repressor/repl_initiator"/>
</dbReference>
<dbReference type="GO" id="GO:0008289">
    <property type="term" value="F:lipid binding"/>
    <property type="evidence" value="ECO:0007669"/>
    <property type="project" value="UniProtKB-KW"/>
</dbReference>
<accession>A0A8D4LLJ7</accession>
<keyword evidence="2 8" id="KW-0963">Cytoplasm</keyword>
<dbReference type="PANTHER" id="PTHR30050:SF2">
    <property type="entry name" value="CHROMOSOMAL REPLICATION INITIATOR PROTEIN DNAA"/>
    <property type="match status" value="1"/>
</dbReference>
<dbReference type="EMBL" id="CP022011">
    <property type="protein sequence ID" value="QDJ13928.1"/>
    <property type="molecule type" value="Genomic_DNA"/>
</dbReference>
<feature type="binding site" evidence="8">
    <location>
        <position position="162"/>
    </location>
    <ligand>
        <name>ATP</name>
        <dbReference type="ChEBI" id="CHEBI:30616"/>
    </ligand>
</feature>
<evidence type="ECO:0000256" key="9">
    <source>
        <dbReference type="NCBIfam" id="TIGR00362"/>
    </source>
</evidence>
<evidence type="ECO:0000256" key="3">
    <source>
        <dbReference type="ARBA" id="ARBA00022705"/>
    </source>
</evidence>
<comment type="similarity">
    <text evidence="1 8 11">Belongs to the DnaA family.</text>
</comment>
<dbReference type="NCBIfam" id="TIGR00362">
    <property type="entry name" value="DnaA"/>
    <property type="match status" value="1"/>
</dbReference>
<dbReference type="SMART" id="SM00760">
    <property type="entry name" value="Bac_DnaA_C"/>
    <property type="match status" value="1"/>
</dbReference>
<dbReference type="CDD" id="cd00009">
    <property type="entry name" value="AAA"/>
    <property type="match status" value="1"/>
</dbReference>
<dbReference type="FunFam" id="3.40.50.300:FF:000668">
    <property type="entry name" value="Chromosomal replication initiator protein DnaA"/>
    <property type="match status" value="1"/>
</dbReference>
<dbReference type="Proteomes" id="UP000955338">
    <property type="component" value="Chromosome"/>
</dbReference>
<dbReference type="InterPro" id="IPR024633">
    <property type="entry name" value="DnaA_N_dom"/>
</dbReference>
<dbReference type="SMART" id="SM00382">
    <property type="entry name" value="AAA"/>
    <property type="match status" value="1"/>
</dbReference>
<dbReference type="AlphaFoldDB" id="A0A8D4LLJ7"/>
<feature type="region of interest" description="Domain IV, binds dsDNA" evidence="8">
    <location>
        <begin position="333"/>
        <end position="452"/>
    </location>
</feature>
<dbReference type="InterPro" id="IPR013159">
    <property type="entry name" value="DnaA_C"/>
</dbReference>
<dbReference type="GO" id="GO:0005886">
    <property type="term" value="C:plasma membrane"/>
    <property type="evidence" value="ECO:0007669"/>
    <property type="project" value="TreeGrafter"/>
</dbReference>
<dbReference type="GO" id="GO:0005737">
    <property type="term" value="C:cytoplasm"/>
    <property type="evidence" value="ECO:0007669"/>
    <property type="project" value="UniProtKB-SubCell"/>
</dbReference>
<protein>
    <recommendedName>
        <fullName evidence="8 9">Chromosomal replication initiator protein DnaA</fullName>
    </recommendedName>
</protein>
<dbReference type="Gene3D" id="1.10.8.60">
    <property type="match status" value="1"/>
</dbReference>
<dbReference type="Pfam" id="PF00308">
    <property type="entry name" value="Bac_DnaA"/>
    <property type="match status" value="1"/>
</dbReference>
<dbReference type="RefSeq" id="WP_261919989.1">
    <property type="nucleotide sequence ID" value="NZ_CP022011.1"/>
</dbReference>
<keyword evidence="4 8" id="KW-0547">Nucleotide-binding</keyword>
<comment type="caution">
    <text evidence="8">Lacks conserved residue(s) required for the propagation of feature annotation.</text>
</comment>
<feature type="binding site" evidence="8">
    <location>
        <position position="164"/>
    </location>
    <ligand>
        <name>ATP</name>
        <dbReference type="ChEBI" id="CHEBI:30616"/>
    </ligand>
</feature>
<gene>
    <name evidence="8 12" type="primary">dnaA</name>
    <name evidence="12" type="ORF">CEP48_00005</name>
</gene>
<dbReference type="Pfam" id="PF08299">
    <property type="entry name" value="Bac_DnaA_C"/>
    <property type="match status" value="1"/>
</dbReference>
<comment type="domain">
    <text evidence="8">Domain I is involved in oligomerization and binding regulators, domain II is flexibile and of varying length in different bacteria, domain III forms the AAA+ region, while domain IV binds dsDNA.</text>
</comment>
<evidence type="ECO:0000313" key="13">
    <source>
        <dbReference type="Proteomes" id="UP000955338"/>
    </source>
</evidence>
<evidence type="ECO:0000256" key="10">
    <source>
        <dbReference type="RuleBase" id="RU000577"/>
    </source>
</evidence>
<dbReference type="Gene3D" id="3.30.300.180">
    <property type="match status" value="1"/>
</dbReference>
<dbReference type="InterPro" id="IPR018312">
    <property type="entry name" value="Chromosome_initiator_DnaA_CS"/>
</dbReference>
<dbReference type="PRINTS" id="PR00051">
    <property type="entry name" value="DNAA"/>
</dbReference>
<evidence type="ECO:0000256" key="1">
    <source>
        <dbReference type="ARBA" id="ARBA00006583"/>
    </source>
</evidence>
<dbReference type="InterPro" id="IPR003593">
    <property type="entry name" value="AAA+_ATPase"/>
</dbReference>
<proteinExistence type="inferred from homology"/>
<keyword evidence="13" id="KW-1185">Reference proteome</keyword>
<dbReference type="GO" id="GO:0006270">
    <property type="term" value="P:DNA replication initiation"/>
    <property type="evidence" value="ECO:0007669"/>
    <property type="project" value="UniProtKB-UniRule"/>
</dbReference>
<dbReference type="PROSITE" id="PS01008">
    <property type="entry name" value="DNAA"/>
    <property type="match status" value="1"/>
</dbReference>
<dbReference type="GO" id="GO:0005524">
    <property type="term" value="F:ATP binding"/>
    <property type="evidence" value="ECO:0007669"/>
    <property type="project" value="UniProtKB-UniRule"/>
</dbReference>